<dbReference type="SUPFAM" id="SSF144083">
    <property type="entry name" value="Magnesium transport protein CorA, transmembrane region"/>
    <property type="match status" value="1"/>
</dbReference>
<dbReference type="OrthoDB" id="9803416at2"/>
<keyword evidence="10" id="KW-1185">Reference proteome</keyword>
<dbReference type="RefSeq" id="WP_007619170.1">
    <property type="nucleotide sequence ID" value="NZ_BANX01000009.1"/>
</dbReference>
<dbReference type="STRING" id="1223545.GS4_09_00270"/>
<dbReference type="Gene3D" id="3.30.460.20">
    <property type="entry name" value="CorA soluble domain-like"/>
    <property type="match status" value="1"/>
</dbReference>
<comment type="similarity">
    <text evidence="2">Belongs to the CorA metal ion transporter (MIT) (TC 1.A.35) family.</text>
</comment>
<dbReference type="SUPFAM" id="SSF143865">
    <property type="entry name" value="CorA soluble domain-like"/>
    <property type="match status" value="1"/>
</dbReference>
<comment type="subcellular location">
    <subcellularLocation>
        <location evidence="1">Cell membrane</location>
        <topology evidence="1">Multi-pass membrane protein</topology>
    </subcellularLocation>
</comment>
<dbReference type="Pfam" id="PF01544">
    <property type="entry name" value="CorA"/>
    <property type="match status" value="1"/>
</dbReference>
<dbReference type="Proteomes" id="UP000011666">
    <property type="component" value="Unassembled WGS sequence"/>
</dbReference>
<dbReference type="GO" id="GO:0000287">
    <property type="term" value="F:magnesium ion binding"/>
    <property type="evidence" value="ECO:0007669"/>
    <property type="project" value="TreeGrafter"/>
</dbReference>
<proteinExistence type="inferred from homology"/>
<dbReference type="PANTHER" id="PTHR46494">
    <property type="entry name" value="CORA FAMILY METAL ION TRANSPORTER (EUROFUNG)"/>
    <property type="match status" value="1"/>
</dbReference>
<protein>
    <submittedName>
        <fullName evidence="9">Putative metal ion transport protein</fullName>
    </submittedName>
</protein>
<reference evidence="9 10" key="1">
    <citation type="submission" date="2013-01" db="EMBL/GenBank/DDBJ databases">
        <title>Whole genome shotgun sequence of Gordonia soli NBRC 108243.</title>
        <authorList>
            <person name="Isaki-Nakamura S."/>
            <person name="Hosoyama A."/>
            <person name="Tsuchikane K."/>
            <person name="Ando Y."/>
            <person name="Baba S."/>
            <person name="Ohji S."/>
            <person name="Hamada M."/>
            <person name="Tamura T."/>
            <person name="Yamazoe A."/>
            <person name="Yamazaki S."/>
            <person name="Fujita N."/>
        </authorList>
    </citation>
    <scope>NUCLEOTIDE SEQUENCE [LARGE SCALE GENOMIC DNA]</scope>
    <source>
        <strain evidence="9 10">NBRC 108243</strain>
    </source>
</reference>
<keyword evidence="5 8" id="KW-0812">Transmembrane</keyword>
<dbReference type="InterPro" id="IPR002523">
    <property type="entry name" value="MgTranspt_CorA/ZnTranspt_ZntB"/>
</dbReference>
<evidence type="ECO:0000256" key="5">
    <source>
        <dbReference type="ARBA" id="ARBA00022692"/>
    </source>
</evidence>
<dbReference type="Gene3D" id="1.20.58.340">
    <property type="entry name" value="Magnesium transport protein CorA, transmembrane region"/>
    <property type="match status" value="2"/>
</dbReference>
<dbReference type="GO" id="GO:0050897">
    <property type="term" value="F:cobalt ion binding"/>
    <property type="evidence" value="ECO:0007669"/>
    <property type="project" value="TreeGrafter"/>
</dbReference>
<name>M0QGL4_9ACTN</name>
<evidence type="ECO:0000256" key="8">
    <source>
        <dbReference type="SAM" id="Phobius"/>
    </source>
</evidence>
<feature type="transmembrane region" description="Helical" evidence="8">
    <location>
        <begin position="298"/>
        <end position="315"/>
    </location>
</feature>
<dbReference type="InterPro" id="IPR045861">
    <property type="entry name" value="CorA_cytoplasmic_dom"/>
</dbReference>
<evidence type="ECO:0000256" key="3">
    <source>
        <dbReference type="ARBA" id="ARBA00022448"/>
    </source>
</evidence>
<evidence type="ECO:0000313" key="9">
    <source>
        <dbReference type="EMBL" id="GAC67713.1"/>
    </source>
</evidence>
<sequence length="354" mass="39699">MTEATRARSDAREHVRGQVWEHGEPVDGFELTTISEHLDVDGTLVWADILRPTHETLAALADELELDPFAVEDAVAESERVKTVAYARHTFLTVYAVSLCAEARAATVPATTSVEDLYRRNTSMFDIHRVSVFVRGNVMVTIRLDDGFDIGQVVDRWDEIGSVGNGVGALVHGLLDVIVDGHFEAVQALDDAIEDIEGLLFDESISGKRLEHQTYRVRKDLVSLRRIILPMRDVIAAIQRRRLENKAPSDLDPHFSDLYDHALRAAEWTESLRDMITTVFETNLSMVDARLNTVMKKLTGWAAIIAVPTAITGFYGQNVPYPGIDQWWGFVISSALIVGIVALLYLQFRRKDWL</sequence>
<evidence type="ECO:0000256" key="7">
    <source>
        <dbReference type="ARBA" id="ARBA00023136"/>
    </source>
</evidence>
<dbReference type="GO" id="GO:0015087">
    <property type="term" value="F:cobalt ion transmembrane transporter activity"/>
    <property type="evidence" value="ECO:0007669"/>
    <property type="project" value="TreeGrafter"/>
</dbReference>
<dbReference type="PANTHER" id="PTHR46494:SF1">
    <property type="entry name" value="CORA FAMILY METAL ION TRANSPORTER (EUROFUNG)"/>
    <property type="match status" value="1"/>
</dbReference>
<accession>M0QGL4</accession>
<evidence type="ECO:0000256" key="1">
    <source>
        <dbReference type="ARBA" id="ARBA00004651"/>
    </source>
</evidence>
<dbReference type="EMBL" id="BANX01000009">
    <property type="protein sequence ID" value="GAC67713.1"/>
    <property type="molecule type" value="Genomic_DNA"/>
</dbReference>
<gene>
    <name evidence="9" type="ORF">GS4_09_00270</name>
</gene>
<dbReference type="eggNOG" id="COG0598">
    <property type="taxonomic scope" value="Bacteria"/>
</dbReference>
<keyword evidence="6 8" id="KW-1133">Transmembrane helix</keyword>
<keyword evidence="4" id="KW-1003">Cell membrane</keyword>
<evidence type="ECO:0000256" key="2">
    <source>
        <dbReference type="ARBA" id="ARBA00009765"/>
    </source>
</evidence>
<feature type="transmembrane region" description="Helical" evidence="8">
    <location>
        <begin position="327"/>
        <end position="346"/>
    </location>
</feature>
<organism evidence="9 10">
    <name type="scientific">Gordonia soli NBRC 108243</name>
    <dbReference type="NCBI Taxonomy" id="1223545"/>
    <lineage>
        <taxon>Bacteria</taxon>
        <taxon>Bacillati</taxon>
        <taxon>Actinomycetota</taxon>
        <taxon>Actinomycetes</taxon>
        <taxon>Mycobacteriales</taxon>
        <taxon>Gordoniaceae</taxon>
        <taxon>Gordonia</taxon>
    </lineage>
</organism>
<evidence type="ECO:0000256" key="6">
    <source>
        <dbReference type="ARBA" id="ARBA00022989"/>
    </source>
</evidence>
<comment type="caution">
    <text evidence="9">The sequence shown here is derived from an EMBL/GenBank/DDBJ whole genome shotgun (WGS) entry which is preliminary data.</text>
</comment>
<dbReference type="GO" id="GO:0015095">
    <property type="term" value="F:magnesium ion transmembrane transporter activity"/>
    <property type="evidence" value="ECO:0007669"/>
    <property type="project" value="TreeGrafter"/>
</dbReference>
<dbReference type="InterPro" id="IPR045863">
    <property type="entry name" value="CorA_TM1_TM2"/>
</dbReference>
<dbReference type="AlphaFoldDB" id="M0QGL4"/>
<evidence type="ECO:0000313" key="10">
    <source>
        <dbReference type="Proteomes" id="UP000011666"/>
    </source>
</evidence>
<dbReference type="CDD" id="cd12822">
    <property type="entry name" value="TmCorA-like"/>
    <property type="match status" value="1"/>
</dbReference>
<dbReference type="GO" id="GO:0005886">
    <property type="term" value="C:plasma membrane"/>
    <property type="evidence" value="ECO:0007669"/>
    <property type="project" value="UniProtKB-SubCell"/>
</dbReference>
<evidence type="ECO:0000256" key="4">
    <source>
        <dbReference type="ARBA" id="ARBA00022475"/>
    </source>
</evidence>
<keyword evidence="3" id="KW-0813">Transport</keyword>
<keyword evidence="7 8" id="KW-0472">Membrane</keyword>